<dbReference type="SUPFAM" id="SSF81383">
    <property type="entry name" value="F-box domain"/>
    <property type="match status" value="1"/>
</dbReference>
<evidence type="ECO:0000313" key="2">
    <source>
        <dbReference type="Proteomes" id="UP000541558"/>
    </source>
</evidence>
<gene>
    <name evidence="1" type="ORF">D9611_002431</name>
</gene>
<evidence type="ECO:0008006" key="3">
    <source>
        <dbReference type="Google" id="ProtNLM"/>
    </source>
</evidence>
<keyword evidence="2" id="KW-1185">Reference proteome</keyword>
<dbReference type="AlphaFoldDB" id="A0A8H5C0R8"/>
<evidence type="ECO:0000313" key="1">
    <source>
        <dbReference type="EMBL" id="KAF5333092.1"/>
    </source>
</evidence>
<accession>A0A8H5C0R8</accession>
<proteinExistence type="predicted"/>
<protein>
    <recommendedName>
        <fullName evidence="3">F-box domain-containing protein</fullName>
    </recommendedName>
</protein>
<organism evidence="1 2">
    <name type="scientific">Ephemerocybe angulata</name>
    <dbReference type="NCBI Taxonomy" id="980116"/>
    <lineage>
        <taxon>Eukaryota</taxon>
        <taxon>Fungi</taxon>
        <taxon>Dikarya</taxon>
        <taxon>Basidiomycota</taxon>
        <taxon>Agaricomycotina</taxon>
        <taxon>Agaricomycetes</taxon>
        <taxon>Agaricomycetidae</taxon>
        <taxon>Agaricales</taxon>
        <taxon>Agaricineae</taxon>
        <taxon>Psathyrellaceae</taxon>
        <taxon>Ephemerocybe</taxon>
    </lineage>
</organism>
<dbReference type="OrthoDB" id="2938467at2759"/>
<dbReference type="InterPro" id="IPR036047">
    <property type="entry name" value="F-box-like_dom_sf"/>
</dbReference>
<dbReference type="EMBL" id="JAACJK010000109">
    <property type="protein sequence ID" value="KAF5333092.1"/>
    <property type="molecule type" value="Genomic_DNA"/>
</dbReference>
<reference evidence="1 2" key="1">
    <citation type="journal article" date="2020" name="ISME J.">
        <title>Uncovering the hidden diversity of litter-decomposition mechanisms in mushroom-forming fungi.</title>
        <authorList>
            <person name="Floudas D."/>
            <person name="Bentzer J."/>
            <person name="Ahren D."/>
            <person name="Johansson T."/>
            <person name="Persson P."/>
            <person name="Tunlid A."/>
        </authorList>
    </citation>
    <scope>NUCLEOTIDE SEQUENCE [LARGE SCALE GENOMIC DNA]</scope>
    <source>
        <strain evidence="1 2">CBS 175.51</strain>
    </source>
</reference>
<sequence length="409" mass="45329">MSVGNPDQALPKFQNRFKLSSYKHPKCLSVSKGTPIPTPQCRIVSHYARRVTLATVGQSTLHCKTWTHYCAGPAEFCPISRLPDEIQRLVIDETPPIDRVSLQQANPHMKWLMSDRATYRVKDLLASFDLDANAFLEGLEYSGAIIGGMAALHVFDISVPTPRILEVYCDGLPYPGTAPPDEQLFDQSHEGGPESKYRLEEVATLPTRIRAMLGYEFYGERVEQVRRMVHKTSDREILFVVSKVSPVALITEAPTTLLMNFIAANEVVSLYPDLLERKIGLLTIPVPEDGETLTSPVPALDRLVGLKFSLVQNVDEVLGGHVCGQNPSCPEIVREYPGHGLYSIPLLRRCTWGTCVAGTTWKLRVASSCGDLANSSRRGWHIHRGEVCLGAYMQSHVGSRATKEKPLPV</sequence>
<dbReference type="Proteomes" id="UP000541558">
    <property type="component" value="Unassembled WGS sequence"/>
</dbReference>
<name>A0A8H5C0R8_9AGAR</name>
<comment type="caution">
    <text evidence="1">The sequence shown here is derived from an EMBL/GenBank/DDBJ whole genome shotgun (WGS) entry which is preliminary data.</text>
</comment>